<dbReference type="GO" id="GO:0016746">
    <property type="term" value="F:acyltransferase activity"/>
    <property type="evidence" value="ECO:0007669"/>
    <property type="project" value="UniProtKB-KW"/>
</dbReference>
<evidence type="ECO:0000256" key="3">
    <source>
        <dbReference type="ARBA" id="ARBA00023315"/>
    </source>
</evidence>
<dbReference type="PANTHER" id="PTHR12510:SF15">
    <property type="entry name" value="GAMMA-GLUTAMYLCYCLOTRANSFERASE FAMILY PROTEIN"/>
    <property type="match status" value="1"/>
</dbReference>
<dbReference type="InterPro" id="IPR013024">
    <property type="entry name" value="GGCT-like"/>
</dbReference>
<evidence type="ECO:0000256" key="1">
    <source>
        <dbReference type="ARBA" id="ARBA00002782"/>
    </source>
</evidence>
<feature type="transmembrane region" description="Helical" evidence="6">
    <location>
        <begin position="238"/>
        <end position="258"/>
    </location>
</feature>
<protein>
    <recommendedName>
        <fullName evidence="5">Gamma-glutamylcyclotransferase family protein</fullName>
    </recommendedName>
</protein>
<dbReference type="EMBL" id="CM031835">
    <property type="protein sequence ID" value="KAG6687831.1"/>
    <property type="molecule type" value="Genomic_DNA"/>
</dbReference>
<reference evidence="8" key="1">
    <citation type="submission" date="2021-01" db="EMBL/GenBank/DDBJ databases">
        <authorList>
            <person name="Lovell J.T."/>
            <person name="Bentley N."/>
            <person name="Bhattarai G."/>
            <person name="Jenkins J.W."/>
            <person name="Sreedasyam A."/>
            <person name="Alarcon Y."/>
            <person name="Bock C."/>
            <person name="Boston L."/>
            <person name="Carlson J."/>
            <person name="Cervantes K."/>
            <person name="Clermont K."/>
            <person name="Krom N."/>
            <person name="Kubenka K."/>
            <person name="Mamidi S."/>
            <person name="Mattison C."/>
            <person name="Monteros M."/>
            <person name="Pisani C."/>
            <person name="Plott C."/>
            <person name="Rajasekar S."/>
            <person name="Rhein H.S."/>
            <person name="Rohla C."/>
            <person name="Song M."/>
            <person name="Hilaire R.S."/>
            <person name="Shu S."/>
            <person name="Wells L."/>
            <person name="Wang X."/>
            <person name="Webber J."/>
            <person name="Heerema R.J."/>
            <person name="Klein P."/>
            <person name="Conner P."/>
            <person name="Grauke L."/>
            <person name="Grimwood J."/>
            <person name="Schmutz J."/>
            <person name="Randall J.J."/>
        </authorList>
    </citation>
    <scope>NUCLEOTIDE SEQUENCE</scope>
    <source>
        <tissue evidence="8">Leaf</tissue>
    </source>
</reference>
<sequence>MADVSNQSKAHLIFAYGTLKRGFPNHTLMQSLIHQNDAVFLGPFVTCISYPLVVGPHGIPFLINLPGLGNRVTGELYSVSARGLSLVDDLEGTSLGHYERLPVKVIPCESTNSDAGDVIQVEAEAYYSHRSFGEGLWERKGREGLSAYTVLCICCEKLIDRRRKFMQLKFMQLSRCKLHISKGLFEQALHSGDDRNPPLQNAPPPKVSWSLILMIDSPLTVPSLLQDISISMQLCRCYFALFPSIFGYEKIIILLVPFGNRISSLINLLCFCIRMLFALYFHWYNLNLNENDALECMNNVIPHTISYKGWLCIGSYIAWEGKGIVLYNGFNRAPIV</sequence>
<dbReference type="GO" id="GO:0005829">
    <property type="term" value="C:cytosol"/>
    <property type="evidence" value="ECO:0007669"/>
    <property type="project" value="TreeGrafter"/>
</dbReference>
<name>A0A922IYN8_CARIL</name>
<keyword evidence="6" id="KW-1133">Transmembrane helix</keyword>
<evidence type="ECO:0000256" key="2">
    <source>
        <dbReference type="ARBA" id="ARBA00008861"/>
    </source>
</evidence>
<feature type="transmembrane region" description="Helical" evidence="6">
    <location>
        <begin position="265"/>
        <end position="284"/>
    </location>
</feature>
<evidence type="ECO:0000313" key="8">
    <source>
        <dbReference type="EMBL" id="KAG6687831.1"/>
    </source>
</evidence>
<comment type="caution">
    <text evidence="8">The sequence shown here is derived from an EMBL/GenBank/DDBJ whole genome shotgun (WGS) entry which is preliminary data.</text>
</comment>
<keyword evidence="6" id="KW-0812">Transmembrane</keyword>
<evidence type="ECO:0000256" key="4">
    <source>
        <dbReference type="PIRSR" id="PIRSR639126-1"/>
    </source>
</evidence>
<evidence type="ECO:0000256" key="5">
    <source>
        <dbReference type="RuleBase" id="RU367036"/>
    </source>
</evidence>
<comment type="function">
    <text evidence="1">Putative gamma-glutamylcyclotransferase.</text>
</comment>
<proteinExistence type="inferred from homology"/>
<feature type="active site" description="Proton acceptor" evidence="4">
    <location>
        <position position="91"/>
    </location>
</feature>
<dbReference type="PANTHER" id="PTHR12510">
    <property type="entry name" value="TROPONIN C-AKIN-1 PROTEIN"/>
    <property type="match status" value="1"/>
</dbReference>
<keyword evidence="6" id="KW-0472">Membrane</keyword>
<dbReference type="GO" id="GO:0061929">
    <property type="term" value="F:gamma-glutamylaminecyclotransferase activity"/>
    <property type="evidence" value="ECO:0007669"/>
    <property type="project" value="InterPro"/>
</dbReference>
<comment type="similarity">
    <text evidence="2 5">Belongs to the gamma-glutamylcyclotransferase family.</text>
</comment>
<evidence type="ECO:0000259" key="7">
    <source>
        <dbReference type="Pfam" id="PF06094"/>
    </source>
</evidence>
<gene>
    <name evidence="8" type="ORF">I3842_11G093400</name>
</gene>
<dbReference type="InterPro" id="IPR039126">
    <property type="entry name" value="GGACT"/>
</dbReference>
<dbReference type="AlphaFoldDB" id="A0A922IYN8"/>
<organism evidence="8 9">
    <name type="scientific">Carya illinoinensis</name>
    <name type="common">Pecan</name>
    <dbReference type="NCBI Taxonomy" id="32201"/>
    <lineage>
        <taxon>Eukaryota</taxon>
        <taxon>Viridiplantae</taxon>
        <taxon>Streptophyta</taxon>
        <taxon>Embryophyta</taxon>
        <taxon>Tracheophyta</taxon>
        <taxon>Spermatophyta</taxon>
        <taxon>Magnoliopsida</taxon>
        <taxon>eudicotyledons</taxon>
        <taxon>Gunneridae</taxon>
        <taxon>Pentapetalae</taxon>
        <taxon>rosids</taxon>
        <taxon>fabids</taxon>
        <taxon>Fagales</taxon>
        <taxon>Juglandaceae</taxon>
        <taxon>Carya</taxon>
    </lineage>
</organism>
<feature type="domain" description="Gamma-glutamylcyclotransferase AIG2-like" evidence="7">
    <location>
        <begin position="13"/>
        <end position="129"/>
    </location>
</feature>
<dbReference type="CDD" id="cd06661">
    <property type="entry name" value="GGCT_like"/>
    <property type="match status" value="1"/>
</dbReference>
<dbReference type="Proteomes" id="UP000811246">
    <property type="component" value="Chromosome 11"/>
</dbReference>
<accession>A0A922IYN8</accession>
<dbReference type="InterPro" id="IPR009288">
    <property type="entry name" value="AIG2-like_dom"/>
</dbReference>
<evidence type="ECO:0000256" key="6">
    <source>
        <dbReference type="SAM" id="Phobius"/>
    </source>
</evidence>
<keyword evidence="3" id="KW-0012">Acyltransferase</keyword>
<dbReference type="Pfam" id="PF06094">
    <property type="entry name" value="GGACT"/>
    <property type="match status" value="1"/>
</dbReference>
<evidence type="ECO:0000313" key="9">
    <source>
        <dbReference type="Proteomes" id="UP000811246"/>
    </source>
</evidence>
<keyword evidence="3" id="KW-0808">Transferase</keyword>